<dbReference type="InterPro" id="IPR035472">
    <property type="entry name" value="RpiR-like_SIS"/>
</dbReference>
<proteinExistence type="predicted"/>
<keyword evidence="3" id="KW-0804">Transcription</keyword>
<dbReference type="InterPro" id="IPR047640">
    <property type="entry name" value="RpiR-like"/>
</dbReference>
<dbReference type="InterPro" id="IPR046348">
    <property type="entry name" value="SIS_dom_sf"/>
</dbReference>
<dbReference type="RefSeq" id="WP_016369888.1">
    <property type="nucleotide sequence ID" value="NZ_BAYM01000009.1"/>
</dbReference>
<evidence type="ECO:0000256" key="1">
    <source>
        <dbReference type="ARBA" id="ARBA00023015"/>
    </source>
</evidence>
<dbReference type="AlphaFoldDB" id="A0A0C9Q6W1"/>
<dbReference type="InterPro" id="IPR000281">
    <property type="entry name" value="HTH_RpiR"/>
</dbReference>
<dbReference type="Gene3D" id="1.10.10.10">
    <property type="entry name" value="Winged helix-like DNA-binding domain superfamily/Winged helix DNA-binding domain"/>
    <property type="match status" value="1"/>
</dbReference>
<dbReference type="Proteomes" id="UP000032552">
    <property type="component" value="Unassembled WGS sequence"/>
</dbReference>
<keyword evidence="1" id="KW-0805">Transcription regulation</keyword>
<dbReference type="GO" id="GO:1901135">
    <property type="term" value="P:carbohydrate derivative metabolic process"/>
    <property type="evidence" value="ECO:0007669"/>
    <property type="project" value="InterPro"/>
</dbReference>
<dbReference type="GO" id="GO:0003700">
    <property type="term" value="F:DNA-binding transcription factor activity"/>
    <property type="evidence" value="ECO:0007669"/>
    <property type="project" value="InterPro"/>
</dbReference>
<dbReference type="Gene3D" id="3.40.50.10490">
    <property type="entry name" value="Glucose-6-phosphate isomerase like protein, domain 1"/>
    <property type="match status" value="1"/>
</dbReference>
<dbReference type="GO" id="GO:0097367">
    <property type="term" value="F:carbohydrate derivative binding"/>
    <property type="evidence" value="ECO:0007669"/>
    <property type="project" value="InterPro"/>
</dbReference>
<dbReference type="Pfam" id="PF01418">
    <property type="entry name" value="HTH_6"/>
    <property type="match status" value="1"/>
</dbReference>
<evidence type="ECO:0000256" key="3">
    <source>
        <dbReference type="ARBA" id="ARBA00023163"/>
    </source>
</evidence>
<dbReference type="PANTHER" id="PTHR30514">
    <property type="entry name" value="GLUCOKINASE"/>
    <property type="match status" value="1"/>
</dbReference>
<dbReference type="InterPro" id="IPR001347">
    <property type="entry name" value="SIS_dom"/>
</dbReference>
<dbReference type="InterPro" id="IPR009057">
    <property type="entry name" value="Homeodomain-like_sf"/>
</dbReference>
<reference evidence="7" key="1">
    <citation type="submission" date="2014-05" db="EMBL/GenBank/DDBJ databases">
        <title>Whole genome sequencing of Lactobacillus casei NRIC0644.</title>
        <authorList>
            <person name="Atarashi H."/>
            <person name="Yoshida Y."/>
            <person name="Fujimura S."/>
            <person name="Tanaka N."/>
            <person name="Shiwa Y."/>
            <person name="Yoshikawa H."/>
            <person name="Okada S."/>
            <person name="Nakagawa J."/>
        </authorList>
    </citation>
    <scope>NUCLEOTIDE SEQUENCE [LARGE SCALE GENOMIC DNA]</scope>
    <source>
        <strain evidence="7">NRIC0644</strain>
    </source>
</reference>
<dbReference type="PANTHER" id="PTHR30514:SF1">
    <property type="entry name" value="HTH-TYPE TRANSCRIPTIONAL REGULATOR HEXR-RELATED"/>
    <property type="match status" value="1"/>
</dbReference>
<dbReference type="GO" id="GO:0003677">
    <property type="term" value="F:DNA binding"/>
    <property type="evidence" value="ECO:0007669"/>
    <property type="project" value="UniProtKB-KW"/>
</dbReference>
<dbReference type="PROSITE" id="PS51464">
    <property type="entry name" value="SIS"/>
    <property type="match status" value="1"/>
</dbReference>
<dbReference type="SUPFAM" id="SSF46689">
    <property type="entry name" value="Homeodomain-like"/>
    <property type="match status" value="1"/>
</dbReference>
<evidence type="ECO:0000259" key="4">
    <source>
        <dbReference type="PROSITE" id="PS51071"/>
    </source>
</evidence>
<organism evidence="6 7">
    <name type="scientific">Lacticaseibacillus paracasei NRIC 0644</name>
    <dbReference type="NCBI Taxonomy" id="1435038"/>
    <lineage>
        <taxon>Bacteria</taxon>
        <taxon>Bacillati</taxon>
        <taxon>Bacillota</taxon>
        <taxon>Bacilli</taxon>
        <taxon>Lactobacillales</taxon>
        <taxon>Lactobacillaceae</taxon>
        <taxon>Lacticaseibacillus</taxon>
    </lineage>
</organism>
<gene>
    <name evidence="6" type="ORF">LC0644_0171</name>
</gene>
<comment type="caution">
    <text evidence="6">The sequence shown here is derived from an EMBL/GenBank/DDBJ whole genome shotgun (WGS) entry which is preliminary data.</text>
</comment>
<dbReference type="CDD" id="cd05013">
    <property type="entry name" value="SIS_RpiR"/>
    <property type="match status" value="1"/>
</dbReference>
<dbReference type="PROSITE" id="PS51071">
    <property type="entry name" value="HTH_RPIR"/>
    <property type="match status" value="1"/>
</dbReference>
<dbReference type="InterPro" id="IPR036388">
    <property type="entry name" value="WH-like_DNA-bd_sf"/>
</dbReference>
<keyword evidence="2" id="KW-0238">DNA-binding</keyword>
<evidence type="ECO:0000313" key="7">
    <source>
        <dbReference type="Proteomes" id="UP000032552"/>
    </source>
</evidence>
<evidence type="ECO:0000313" key="6">
    <source>
        <dbReference type="EMBL" id="GAN35582.1"/>
    </source>
</evidence>
<accession>A0A0C9Q6W1</accession>
<protein>
    <submittedName>
        <fullName evidence="6">Transcriptional regulator</fullName>
    </submittedName>
</protein>
<feature type="domain" description="HTH rpiR-type" evidence="4">
    <location>
        <begin position="1"/>
        <end position="77"/>
    </location>
</feature>
<evidence type="ECO:0000259" key="5">
    <source>
        <dbReference type="PROSITE" id="PS51464"/>
    </source>
</evidence>
<sequence>MSIIDRLYSMLPTLTATDRKIAQVILTNPGAVVNTTIAALAKESNVSEASISRFCRTIGVEGFHQLKIELAKVAENRSAYYQEINADNLQQALSNISANKVAEIEGTLKNASSHDIRKILDLLKQASVILVAAAGDTQPVADDAVYKFNQLGLLAITDSSWETALAQTMNAPADALLLVISNSGETRNLITQIKAAQQRGIAVVAITNRKDSPIGLAADYQLLTAVRQQIFESEYFFSRVAAMTAVEALFLLLLAEDKTFMAHIKAHEALIAETKI</sequence>
<dbReference type="SUPFAM" id="SSF53697">
    <property type="entry name" value="SIS domain"/>
    <property type="match status" value="1"/>
</dbReference>
<feature type="domain" description="SIS" evidence="5">
    <location>
        <begin position="119"/>
        <end position="259"/>
    </location>
</feature>
<dbReference type="EMBL" id="BAYM01000009">
    <property type="protein sequence ID" value="GAN35582.1"/>
    <property type="molecule type" value="Genomic_DNA"/>
</dbReference>
<name>A0A0C9Q6W1_LACPA</name>
<dbReference type="Pfam" id="PF01380">
    <property type="entry name" value="SIS"/>
    <property type="match status" value="1"/>
</dbReference>
<evidence type="ECO:0000256" key="2">
    <source>
        <dbReference type="ARBA" id="ARBA00023125"/>
    </source>
</evidence>